<keyword evidence="2" id="KW-1185">Reference proteome</keyword>
<dbReference type="Proteomes" id="UP001595690">
    <property type="component" value="Unassembled WGS sequence"/>
</dbReference>
<gene>
    <name evidence="1" type="ORF">ACFOWZ_38710</name>
</gene>
<dbReference type="RefSeq" id="WP_382378926.1">
    <property type="nucleotide sequence ID" value="NZ_JBHRZI010000036.1"/>
</dbReference>
<proteinExistence type="predicted"/>
<evidence type="ECO:0000313" key="1">
    <source>
        <dbReference type="EMBL" id="MFC3897442.1"/>
    </source>
</evidence>
<dbReference type="EMBL" id="JBHRZI010000036">
    <property type="protein sequence ID" value="MFC3897442.1"/>
    <property type="molecule type" value="Genomic_DNA"/>
</dbReference>
<accession>A0ABV8C5W4</accession>
<protein>
    <submittedName>
        <fullName evidence="1">Uncharacterized protein</fullName>
    </submittedName>
</protein>
<organism evidence="1 2">
    <name type="scientific">Lentzea rhizosphaerae</name>
    <dbReference type="NCBI Taxonomy" id="2041025"/>
    <lineage>
        <taxon>Bacteria</taxon>
        <taxon>Bacillati</taxon>
        <taxon>Actinomycetota</taxon>
        <taxon>Actinomycetes</taxon>
        <taxon>Pseudonocardiales</taxon>
        <taxon>Pseudonocardiaceae</taxon>
        <taxon>Lentzea</taxon>
    </lineage>
</organism>
<evidence type="ECO:0000313" key="2">
    <source>
        <dbReference type="Proteomes" id="UP001595690"/>
    </source>
</evidence>
<reference evidence="2" key="1">
    <citation type="journal article" date="2019" name="Int. J. Syst. Evol. Microbiol.">
        <title>The Global Catalogue of Microorganisms (GCM) 10K type strain sequencing project: providing services to taxonomists for standard genome sequencing and annotation.</title>
        <authorList>
            <consortium name="The Broad Institute Genomics Platform"/>
            <consortium name="The Broad Institute Genome Sequencing Center for Infectious Disease"/>
            <person name="Wu L."/>
            <person name="Ma J."/>
        </authorList>
    </citation>
    <scope>NUCLEOTIDE SEQUENCE [LARGE SCALE GENOMIC DNA]</scope>
    <source>
        <strain evidence="2">CGMCC 4.7405</strain>
    </source>
</reference>
<comment type="caution">
    <text evidence="1">The sequence shown here is derived from an EMBL/GenBank/DDBJ whole genome shotgun (WGS) entry which is preliminary data.</text>
</comment>
<sequence length="132" mass="14455">MSAFGEWTTAEGLPAFEYRAGPTPWDPIIDPPSTRHRVHVGNRRITLVAGSDGLASVWDEHVDCRWLAENTGICRFGSLATDAARTKVFGPARDVAVLDERNLHPPDVDEGSVHQATVVGLAASGWRRLLER</sequence>
<name>A0ABV8C5W4_9PSEU</name>